<feature type="domain" description="Disease resistance protein winged helix" evidence="8">
    <location>
        <begin position="463"/>
        <end position="537"/>
    </location>
</feature>
<proteinExistence type="inferred from homology"/>
<dbReference type="FunFam" id="1.10.10.10:FF:000322">
    <property type="entry name" value="Probable disease resistance protein At1g63360"/>
    <property type="match status" value="1"/>
</dbReference>
<dbReference type="SUPFAM" id="SSF52540">
    <property type="entry name" value="P-loop containing nucleoside triphosphate hydrolases"/>
    <property type="match status" value="2"/>
</dbReference>
<dbReference type="PRINTS" id="PR00364">
    <property type="entry name" value="DISEASERSIST"/>
</dbReference>
<evidence type="ECO:0000256" key="5">
    <source>
        <dbReference type="ARBA" id="ARBA00022821"/>
    </source>
</evidence>
<accession>A0A2Z7ANP4</accession>
<dbReference type="InterPro" id="IPR042197">
    <property type="entry name" value="Apaf_helical"/>
</dbReference>
<dbReference type="GO" id="GO:0098542">
    <property type="term" value="P:defense response to other organism"/>
    <property type="evidence" value="ECO:0007669"/>
    <property type="project" value="TreeGrafter"/>
</dbReference>
<feature type="domain" description="NB-ARC" evidence="7">
    <location>
        <begin position="147"/>
        <end position="320"/>
    </location>
</feature>
<dbReference type="InterPro" id="IPR027417">
    <property type="entry name" value="P-loop_NTPase"/>
</dbReference>
<organism evidence="10 11">
    <name type="scientific">Dorcoceras hygrometricum</name>
    <dbReference type="NCBI Taxonomy" id="472368"/>
    <lineage>
        <taxon>Eukaryota</taxon>
        <taxon>Viridiplantae</taxon>
        <taxon>Streptophyta</taxon>
        <taxon>Embryophyta</taxon>
        <taxon>Tracheophyta</taxon>
        <taxon>Spermatophyta</taxon>
        <taxon>Magnoliopsida</taxon>
        <taxon>eudicotyledons</taxon>
        <taxon>Gunneridae</taxon>
        <taxon>Pentapetalae</taxon>
        <taxon>asterids</taxon>
        <taxon>lamiids</taxon>
        <taxon>Lamiales</taxon>
        <taxon>Gesneriaceae</taxon>
        <taxon>Didymocarpoideae</taxon>
        <taxon>Trichosporeae</taxon>
        <taxon>Loxocarpinae</taxon>
        <taxon>Dorcoceras</taxon>
    </lineage>
</organism>
<sequence length="976" mass="111541">MDVYIAIYAIQSLLSELQEDDIKTSIKLQARIESIRTNLSKFMSILEIAESAQESEGTGKWVEEAKQAVCEIKFLLESNSLRKEGKVFKKISSFKDVEPRIKVVEDKITALESDIRVQHLQPRQQLLVDRRTRTYLHQVDEDFVGLEDDLEALVGRLVGDEDSQVVCLIGGTGIGKTTLARRIYCHVGIKNNFQAFAWVSVSHQWQLEDVLQWIIFSLEPEKGKKPDRVSKDHELINELFVLQQRKRCLVVLDGVWNNRFWDSLRPAFPTKQNRSRVLITTRSIEIAHHIDQTHVGCYLFEQRGLNEKESWELLKKRIGHRLDLAGEDDEYENEDENDDGASSTQSFATCASIAKEDYGADFIDISSTEDSIQDPRNWLELERVGNEIVDRCAGLPQAIVLLGGILTTKSTITEWKMVHQNLDSYSRRGRICQEKPGIHDVLSLSYHDLPYQLKPCFLHLGNFPEDYKIPTRKLYLLWAAEGFLPSESTGRSSQESIFDIGECYLGELAQRCMVKVAVDESTGRFKTCQLHDFTRELCLLKGKEEKFLNRVPFSHETSSISSPSSSPTVASIGSTHRLSIAVEYDFNNCLPIANLENIRSALFFSRHSDRRFPQSTLDSLCNESKLLKVLSLERFDLGKKLPRAISSLVHLRYLSFRGSKFHELPHSIGNLKYLQTLDLRLPFSICLIIPNVIRNLNQLRYLYLPPTHTSTEKLQLSQLSNLKVLKNFDTRVSDYRDIFKLTALQKLAAVIELDTEKLQAICTYLSTNSTRLRDSSLRVRHFFQSERDSTLLKQLVLCVNIRKLDLVGTIDKLPEHGLFTQSLVKLTLRNSMLKEDPMATLEKLPNLHSLALRKNAIEASEIHCTNQGFPQLRVLALQGQRSLDNWIVEAGSMPKLQSLKIDECVNLKMVPEGIRYIATLRELVIANMPDSFKNRVQEVQEEVGETSARTEHNLSIKMFETSQDYMIQLERPSPGI</sequence>
<dbReference type="Gene3D" id="1.10.10.10">
    <property type="entry name" value="Winged helix-like DNA-binding domain superfamily/Winged helix DNA-binding domain"/>
    <property type="match status" value="1"/>
</dbReference>
<dbReference type="InterPro" id="IPR002182">
    <property type="entry name" value="NB-ARC"/>
</dbReference>
<evidence type="ECO:0000313" key="11">
    <source>
        <dbReference type="Proteomes" id="UP000250235"/>
    </source>
</evidence>
<evidence type="ECO:0000256" key="1">
    <source>
        <dbReference type="ARBA" id="ARBA00008894"/>
    </source>
</evidence>
<evidence type="ECO:0000256" key="4">
    <source>
        <dbReference type="ARBA" id="ARBA00022741"/>
    </source>
</evidence>
<keyword evidence="6" id="KW-0067">ATP-binding</keyword>
<dbReference type="Gene3D" id="1.10.8.430">
    <property type="entry name" value="Helical domain of apoptotic protease-activating factors"/>
    <property type="match status" value="1"/>
</dbReference>
<dbReference type="GO" id="GO:0043531">
    <property type="term" value="F:ADP binding"/>
    <property type="evidence" value="ECO:0007669"/>
    <property type="project" value="InterPro"/>
</dbReference>
<dbReference type="Pfam" id="PF23559">
    <property type="entry name" value="WHD_DRP"/>
    <property type="match status" value="1"/>
</dbReference>
<name>A0A2Z7ANP4_9LAMI</name>
<dbReference type="Gene3D" id="3.80.10.10">
    <property type="entry name" value="Ribonuclease Inhibitor"/>
    <property type="match status" value="1"/>
</dbReference>
<feature type="domain" description="Disease resistance R13L4/SHOC-2-like LRR" evidence="9">
    <location>
        <begin position="623"/>
        <end position="943"/>
    </location>
</feature>
<dbReference type="SUPFAM" id="SSF52058">
    <property type="entry name" value="L domain-like"/>
    <property type="match status" value="1"/>
</dbReference>
<dbReference type="InterPro" id="IPR058922">
    <property type="entry name" value="WHD_DRP"/>
</dbReference>
<dbReference type="InterPro" id="IPR044974">
    <property type="entry name" value="Disease_R_plants"/>
</dbReference>
<evidence type="ECO:0000259" key="9">
    <source>
        <dbReference type="Pfam" id="PF23598"/>
    </source>
</evidence>
<comment type="similarity">
    <text evidence="1">Belongs to the disease resistance NB-LRR family.</text>
</comment>
<evidence type="ECO:0000313" key="10">
    <source>
        <dbReference type="EMBL" id="KZV20869.1"/>
    </source>
</evidence>
<keyword evidence="3" id="KW-0677">Repeat</keyword>
<keyword evidence="2" id="KW-0433">Leucine-rich repeat</keyword>
<dbReference type="OrthoDB" id="646178at2759"/>
<dbReference type="InterPro" id="IPR036388">
    <property type="entry name" value="WH-like_DNA-bd_sf"/>
</dbReference>
<dbReference type="EMBL" id="KV015082">
    <property type="protein sequence ID" value="KZV20869.1"/>
    <property type="molecule type" value="Genomic_DNA"/>
</dbReference>
<dbReference type="Gene3D" id="3.40.50.300">
    <property type="entry name" value="P-loop containing nucleotide triphosphate hydrolases"/>
    <property type="match status" value="1"/>
</dbReference>
<dbReference type="PANTHER" id="PTHR23155:SF1185">
    <property type="entry name" value="DISEASE RESISTANCE RPP8-LIKE PROTEIN 3-RELATED"/>
    <property type="match status" value="1"/>
</dbReference>
<dbReference type="PANTHER" id="PTHR23155">
    <property type="entry name" value="DISEASE RESISTANCE PROTEIN RP"/>
    <property type="match status" value="1"/>
</dbReference>
<reference evidence="10 11" key="1">
    <citation type="journal article" date="2015" name="Proc. Natl. Acad. Sci. U.S.A.">
        <title>The resurrection genome of Boea hygrometrica: A blueprint for survival of dehydration.</title>
        <authorList>
            <person name="Xiao L."/>
            <person name="Yang G."/>
            <person name="Zhang L."/>
            <person name="Yang X."/>
            <person name="Zhao S."/>
            <person name="Ji Z."/>
            <person name="Zhou Q."/>
            <person name="Hu M."/>
            <person name="Wang Y."/>
            <person name="Chen M."/>
            <person name="Xu Y."/>
            <person name="Jin H."/>
            <person name="Xiao X."/>
            <person name="Hu G."/>
            <person name="Bao F."/>
            <person name="Hu Y."/>
            <person name="Wan P."/>
            <person name="Li L."/>
            <person name="Deng X."/>
            <person name="Kuang T."/>
            <person name="Xiang C."/>
            <person name="Zhu J.K."/>
            <person name="Oliver M.J."/>
            <person name="He Y."/>
        </authorList>
    </citation>
    <scope>NUCLEOTIDE SEQUENCE [LARGE SCALE GENOMIC DNA]</scope>
    <source>
        <strain evidence="11">cv. XS01</strain>
    </source>
</reference>
<dbReference type="Pfam" id="PF23598">
    <property type="entry name" value="LRR_14"/>
    <property type="match status" value="1"/>
</dbReference>
<keyword evidence="4" id="KW-0547">Nucleotide-binding</keyword>
<evidence type="ECO:0000256" key="6">
    <source>
        <dbReference type="ARBA" id="ARBA00022840"/>
    </source>
</evidence>
<dbReference type="GO" id="GO:0051607">
    <property type="term" value="P:defense response to virus"/>
    <property type="evidence" value="ECO:0007669"/>
    <property type="project" value="UniProtKB-ARBA"/>
</dbReference>
<dbReference type="Pfam" id="PF00931">
    <property type="entry name" value="NB-ARC"/>
    <property type="match status" value="1"/>
</dbReference>
<gene>
    <name evidence="10" type="ORF">F511_35577</name>
</gene>
<keyword evidence="11" id="KW-1185">Reference proteome</keyword>
<dbReference type="GO" id="GO:0005524">
    <property type="term" value="F:ATP binding"/>
    <property type="evidence" value="ECO:0007669"/>
    <property type="project" value="UniProtKB-KW"/>
</dbReference>
<dbReference type="InterPro" id="IPR055414">
    <property type="entry name" value="LRR_R13L4/SHOC2-like"/>
</dbReference>
<evidence type="ECO:0000259" key="8">
    <source>
        <dbReference type="Pfam" id="PF23559"/>
    </source>
</evidence>
<protein>
    <recommendedName>
        <fullName evidence="12">Disease resistance protein</fullName>
    </recommendedName>
</protein>
<keyword evidence="5" id="KW-0611">Plant defense</keyword>
<dbReference type="InterPro" id="IPR032675">
    <property type="entry name" value="LRR_dom_sf"/>
</dbReference>
<evidence type="ECO:0000256" key="3">
    <source>
        <dbReference type="ARBA" id="ARBA00022737"/>
    </source>
</evidence>
<evidence type="ECO:0000259" key="7">
    <source>
        <dbReference type="Pfam" id="PF00931"/>
    </source>
</evidence>
<evidence type="ECO:0008006" key="12">
    <source>
        <dbReference type="Google" id="ProtNLM"/>
    </source>
</evidence>
<dbReference type="AlphaFoldDB" id="A0A2Z7ANP4"/>
<dbReference type="FunFam" id="3.40.50.300:FF:001091">
    <property type="entry name" value="Probable disease resistance protein At1g61300"/>
    <property type="match status" value="1"/>
</dbReference>
<evidence type="ECO:0000256" key="2">
    <source>
        <dbReference type="ARBA" id="ARBA00022614"/>
    </source>
</evidence>
<dbReference type="Proteomes" id="UP000250235">
    <property type="component" value="Unassembled WGS sequence"/>
</dbReference>